<feature type="domain" description="Yip1" evidence="6">
    <location>
        <begin position="10"/>
        <end position="223"/>
    </location>
</feature>
<evidence type="ECO:0000313" key="8">
    <source>
        <dbReference type="Proteomes" id="UP000630660"/>
    </source>
</evidence>
<evidence type="ECO:0000256" key="4">
    <source>
        <dbReference type="ARBA" id="ARBA00023136"/>
    </source>
</evidence>
<comment type="subcellular location">
    <subcellularLocation>
        <location evidence="1">Membrane</location>
        <topology evidence="1">Multi-pass membrane protein</topology>
    </subcellularLocation>
</comment>
<dbReference type="AlphaFoldDB" id="A0A9D5QD05"/>
<dbReference type="Pfam" id="PF04893">
    <property type="entry name" value="Yip1"/>
    <property type="match status" value="1"/>
</dbReference>
<keyword evidence="4 5" id="KW-0472">Membrane</keyword>
<proteinExistence type="predicted"/>
<name>A0A9D5QD05_UNCW3</name>
<protein>
    <recommendedName>
        <fullName evidence="6">Yip1 domain-containing protein</fullName>
    </recommendedName>
</protein>
<dbReference type="Proteomes" id="UP000630660">
    <property type="component" value="Unassembled WGS sequence"/>
</dbReference>
<feature type="transmembrane region" description="Helical" evidence="5">
    <location>
        <begin position="88"/>
        <end position="118"/>
    </location>
</feature>
<evidence type="ECO:0000259" key="6">
    <source>
        <dbReference type="Pfam" id="PF04893"/>
    </source>
</evidence>
<evidence type="ECO:0000256" key="2">
    <source>
        <dbReference type="ARBA" id="ARBA00022692"/>
    </source>
</evidence>
<feature type="transmembrane region" description="Helical" evidence="5">
    <location>
        <begin position="130"/>
        <end position="148"/>
    </location>
</feature>
<feature type="transmembrane region" description="Helical" evidence="5">
    <location>
        <begin position="180"/>
        <end position="199"/>
    </location>
</feature>
<reference evidence="7" key="1">
    <citation type="submission" date="2019-11" db="EMBL/GenBank/DDBJ databases">
        <title>Microbial mats filling the niche in hypersaline microbial mats.</title>
        <authorList>
            <person name="Wong H.L."/>
            <person name="Macleod F.I."/>
            <person name="White R.A. III"/>
            <person name="Burns B.P."/>
        </authorList>
    </citation>
    <scope>NUCLEOTIDE SEQUENCE</scope>
    <source>
        <strain evidence="7">Bin_327</strain>
    </source>
</reference>
<evidence type="ECO:0000256" key="1">
    <source>
        <dbReference type="ARBA" id="ARBA00004141"/>
    </source>
</evidence>
<keyword evidence="3 5" id="KW-1133">Transmembrane helix</keyword>
<dbReference type="EMBL" id="WJKJ01000168">
    <property type="protein sequence ID" value="MBD3364602.1"/>
    <property type="molecule type" value="Genomic_DNA"/>
</dbReference>
<comment type="caution">
    <text evidence="7">The sequence shown here is derived from an EMBL/GenBank/DDBJ whole genome shotgun (WGS) entry which is preliminary data.</text>
</comment>
<accession>A0A9D5QD05</accession>
<feature type="transmembrane region" description="Helical" evidence="5">
    <location>
        <begin position="29"/>
        <end position="51"/>
    </location>
</feature>
<feature type="transmembrane region" description="Helical" evidence="5">
    <location>
        <begin position="206"/>
        <end position="228"/>
    </location>
</feature>
<dbReference type="GO" id="GO:0016020">
    <property type="term" value="C:membrane"/>
    <property type="evidence" value="ECO:0007669"/>
    <property type="project" value="UniProtKB-SubCell"/>
</dbReference>
<organism evidence="7 8">
    <name type="scientific">candidate division WOR-3 bacterium</name>
    <dbReference type="NCBI Taxonomy" id="2052148"/>
    <lineage>
        <taxon>Bacteria</taxon>
        <taxon>Bacteria division WOR-3</taxon>
    </lineage>
</organism>
<evidence type="ECO:0000313" key="7">
    <source>
        <dbReference type="EMBL" id="MBD3364602.1"/>
    </source>
</evidence>
<evidence type="ECO:0000256" key="5">
    <source>
        <dbReference type="SAM" id="Phobius"/>
    </source>
</evidence>
<gene>
    <name evidence="7" type="ORF">GF359_05250</name>
</gene>
<evidence type="ECO:0000256" key="3">
    <source>
        <dbReference type="ARBA" id="ARBA00022989"/>
    </source>
</evidence>
<keyword evidence="2 5" id="KW-0812">Transmembrane</keyword>
<dbReference type="InterPro" id="IPR006977">
    <property type="entry name" value="Yip1_dom"/>
</dbReference>
<sequence>MLNEGRRLVSVYIAPVHLFDDLNEGRSRWWIPLVICLLVGGVAAVLLRLGVPSGVWMDTIRQNLATSGAEMNEAYLEMAANRISSPQALFFAGLGGVISSALGIFVLTLLYWAVFAIFGGKINFNKSITVVAYSGLIVALGHLVRLILSVSLQRLDIYTSLAILPFLEPGSYLFRFASQIEVFTVWRLVVMGLGFSTLASVSRTKGYVLVILPWLVLIALLSFVKIGFGM</sequence>